<comment type="caution">
    <text evidence="1">The sequence shown here is derived from an EMBL/GenBank/DDBJ whole genome shotgun (WGS) entry which is preliminary data.</text>
</comment>
<dbReference type="RefSeq" id="WP_178365358.1">
    <property type="nucleotide sequence ID" value="NZ_JACADJ010000005.1"/>
</dbReference>
<evidence type="ECO:0000313" key="1">
    <source>
        <dbReference type="EMBL" id="NWH03900.1"/>
    </source>
</evidence>
<protein>
    <submittedName>
        <fullName evidence="1">Uncharacterized protein</fullName>
    </submittedName>
</protein>
<sequence length="205" mass="24009">MKIAENESKWVKGPHSEKSHHRLGRWAVEFGVGVLSTNDTVGDITGQFDTLAGEYGADIYKLSVYYTVKKFQWEMGNYVFYPQLDVFPSITRFEENSGDGYHNMNFAGTLKWTDFHWNKYLYTTLAMGVGLGYFEQINSYDRIKHADKERSQWKFYWPIQLTLALPQFKRHQVVLYNDHWSGGFGVFDDGGFDTYGIAYRFIFYE</sequence>
<proteinExistence type="predicted"/>
<accession>A0A850SV41</accession>
<organism evidence="1 2">
    <name type="scientific">Desulfobacter latus</name>
    <dbReference type="NCBI Taxonomy" id="2292"/>
    <lineage>
        <taxon>Bacteria</taxon>
        <taxon>Pseudomonadati</taxon>
        <taxon>Thermodesulfobacteriota</taxon>
        <taxon>Desulfobacteria</taxon>
        <taxon>Desulfobacterales</taxon>
        <taxon>Desulfobacteraceae</taxon>
        <taxon>Desulfobacter</taxon>
    </lineage>
</organism>
<reference evidence="1 2" key="1">
    <citation type="submission" date="2020-06" db="EMBL/GenBank/DDBJ databases">
        <title>High-quality draft genome of sulfate reducer Desulfobacter latus type strain AcrS2 isolated from marine sediment.</title>
        <authorList>
            <person name="Hoppe M."/>
            <person name="Larsen C.K."/>
            <person name="Marshall I.P.G."/>
            <person name="Schramm A."/>
            <person name="Marietou A.G."/>
        </authorList>
    </citation>
    <scope>NUCLEOTIDE SEQUENCE [LARGE SCALE GENOMIC DNA]</scope>
    <source>
        <strain evidence="1 2">AcRS2</strain>
    </source>
</reference>
<dbReference type="Proteomes" id="UP000553343">
    <property type="component" value="Unassembled WGS sequence"/>
</dbReference>
<keyword evidence="2" id="KW-1185">Reference proteome</keyword>
<evidence type="ECO:0000313" key="2">
    <source>
        <dbReference type="Proteomes" id="UP000553343"/>
    </source>
</evidence>
<dbReference type="EMBL" id="JACADJ010000005">
    <property type="protein sequence ID" value="NWH03900.1"/>
    <property type="molecule type" value="Genomic_DNA"/>
</dbReference>
<dbReference type="AlphaFoldDB" id="A0A850SV41"/>
<name>A0A850SV41_9BACT</name>
<gene>
    <name evidence="1" type="ORF">HXW94_02640</name>
</gene>